<sequence>MNVQLHPSQLSSLVTRLNFEIQEHLIDSINAIAGPAVVIGWRKVGDEDRLEIRRETKMVELLSIVVPVKIIDSMSHSVPLSGARLEVVGAWRVDSEAPWLRNHCFGDNGTLVLTLPSFDPEHIKCTATNLAATIGKYLDTQLETC</sequence>
<evidence type="ECO:0000313" key="1">
    <source>
        <dbReference type="EMBL" id="MFC5550179.1"/>
    </source>
</evidence>
<evidence type="ECO:0000313" key="2">
    <source>
        <dbReference type="Proteomes" id="UP001596086"/>
    </source>
</evidence>
<reference evidence="2" key="1">
    <citation type="journal article" date="2019" name="Int. J. Syst. Evol. Microbiol.">
        <title>The Global Catalogue of Microorganisms (GCM) 10K type strain sequencing project: providing services to taxonomists for standard genome sequencing and annotation.</title>
        <authorList>
            <consortium name="The Broad Institute Genomics Platform"/>
            <consortium name="The Broad Institute Genome Sequencing Center for Infectious Disease"/>
            <person name="Wu L."/>
            <person name="Ma J."/>
        </authorList>
    </citation>
    <scope>NUCLEOTIDE SEQUENCE [LARGE SCALE GENOMIC DNA]</scope>
    <source>
        <strain evidence="2">CGMCC 4.5798</strain>
    </source>
</reference>
<gene>
    <name evidence="1" type="ORF">ACFPO9_16820</name>
</gene>
<organism evidence="1 2">
    <name type="scientific">Massilia aerilata</name>
    <dbReference type="NCBI Taxonomy" id="453817"/>
    <lineage>
        <taxon>Bacteria</taxon>
        <taxon>Pseudomonadati</taxon>
        <taxon>Pseudomonadota</taxon>
        <taxon>Betaproteobacteria</taxon>
        <taxon>Burkholderiales</taxon>
        <taxon>Oxalobacteraceae</taxon>
        <taxon>Telluria group</taxon>
        <taxon>Massilia</taxon>
    </lineage>
</organism>
<name>A0ABW0S102_9BURK</name>
<comment type="caution">
    <text evidence="1">The sequence shown here is derived from an EMBL/GenBank/DDBJ whole genome shotgun (WGS) entry which is preliminary data.</text>
</comment>
<dbReference type="Proteomes" id="UP001596086">
    <property type="component" value="Unassembled WGS sequence"/>
</dbReference>
<protein>
    <recommendedName>
        <fullName evidence="3">SRPBCC family protein</fullName>
    </recommendedName>
</protein>
<keyword evidence="2" id="KW-1185">Reference proteome</keyword>
<dbReference type="EMBL" id="JBHSMZ010000014">
    <property type="protein sequence ID" value="MFC5550179.1"/>
    <property type="molecule type" value="Genomic_DNA"/>
</dbReference>
<accession>A0ABW0S102</accession>
<evidence type="ECO:0008006" key="3">
    <source>
        <dbReference type="Google" id="ProtNLM"/>
    </source>
</evidence>
<dbReference type="RefSeq" id="WP_379772381.1">
    <property type="nucleotide sequence ID" value="NZ_JBHSMZ010000014.1"/>
</dbReference>
<proteinExistence type="predicted"/>